<dbReference type="InterPro" id="IPR016135">
    <property type="entry name" value="UBQ-conjugating_enzyme/RWD"/>
</dbReference>
<dbReference type="PANTHER" id="PTHR21275">
    <property type="entry name" value="RWD DOMAIN-CONTAINING PROTEIN 4"/>
    <property type="match status" value="1"/>
</dbReference>
<sequence>MSNPLDDQADELEALKSIFDGDENFNVISSTSVQYKCGVDGDQQKSFLLGLEWPPNYPQCVPVINLDLFYNKPLLTKVKSYIHSKLLAEAEANVGMGMTFTLIDFAKENLDDLLKDQTIVAADEAEEGGSHSEGEEAEGGRKERKDATGGRSQMTKAQKRKMWDRAEGGTCGERERGYDWVDIVKHLSQASSSTA</sequence>
<evidence type="ECO:0000313" key="4">
    <source>
        <dbReference type="WBParaSite" id="PSAMB.scaffold6001size10401.g27703.t1"/>
    </source>
</evidence>
<dbReference type="Gene3D" id="3.10.110.10">
    <property type="entry name" value="Ubiquitin Conjugating Enzyme"/>
    <property type="match status" value="1"/>
</dbReference>
<dbReference type="Pfam" id="PF05773">
    <property type="entry name" value="RWD"/>
    <property type="match status" value="1"/>
</dbReference>
<evidence type="ECO:0000259" key="2">
    <source>
        <dbReference type="PROSITE" id="PS50908"/>
    </source>
</evidence>
<feature type="domain" description="RWD" evidence="2">
    <location>
        <begin position="10"/>
        <end position="113"/>
    </location>
</feature>
<proteinExistence type="predicted"/>
<dbReference type="InterPro" id="IPR006575">
    <property type="entry name" value="RWD_dom"/>
</dbReference>
<dbReference type="PROSITE" id="PS50908">
    <property type="entry name" value="RWD"/>
    <property type="match status" value="1"/>
</dbReference>
<organism evidence="3 4">
    <name type="scientific">Plectus sambesii</name>
    <dbReference type="NCBI Taxonomy" id="2011161"/>
    <lineage>
        <taxon>Eukaryota</taxon>
        <taxon>Metazoa</taxon>
        <taxon>Ecdysozoa</taxon>
        <taxon>Nematoda</taxon>
        <taxon>Chromadorea</taxon>
        <taxon>Plectida</taxon>
        <taxon>Plectina</taxon>
        <taxon>Plectoidea</taxon>
        <taxon>Plectidae</taxon>
        <taxon>Plectus</taxon>
    </lineage>
</organism>
<accession>A0A914WZE0</accession>
<dbReference type="InterPro" id="IPR042770">
    <property type="entry name" value="RWDD4"/>
</dbReference>
<dbReference type="SUPFAM" id="SSF54495">
    <property type="entry name" value="UBC-like"/>
    <property type="match status" value="1"/>
</dbReference>
<protein>
    <submittedName>
        <fullName evidence="4">RWD domain-containing protein</fullName>
    </submittedName>
</protein>
<dbReference type="CDD" id="cd23817">
    <property type="entry name" value="RWD-RWDD4"/>
    <property type="match status" value="1"/>
</dbReference>
<feature type="compositionally biased region" description="Basic and acidic residues" evidence="1">
    <location>
        <begin position="161"/>
        <end position="173"/>
    </location>
</feature>
<dbReference type="WBParaSite" id="PSAMB.scaffold6001size10401.g27703.t1">
    <property type="protein sequence ID" value="PSAMB.scaffold6001size10401.g27703.t1"/>
    <property type="gene ID" value="PSAMB.scaffold6001size10401.g27703"/>
</dbReference>
<name>A0A914WZE0_9BILA</name>
<evidence type="ECO:0000313" key="3">
    <source>
        <dbReference type="Proteomes" id="UP000887566"/>
    </source>
</evidence>
<feature type="compositionally biased region" description="Basic and acidic residues" evidence="1">
    <location>
        <begin position="128"/>
        <end position="148"/>
    </location>
</feature>
<dbReference type="AlphaFoldDB" id="A0A914WZE0"/>
<reference evidence="4" key="1">
    <citation type="submission" date="2022-11" db="UniProtKB">
        <authorList>
            <consortium name="WormBaseParasite"/>
        </authorList>
    </citation>
    <scope>IDENTIFICATION</scope>
</reference>
<dbReference type="Proteomes" id="UP000887566">
    <property type="component" value="Unplaced"/>
</dbReference>
<keyword evidence="3" id="KW-1185">Reference proteome</keyword>
<feature type="region of interest" description="Disordered" evidence="1">
    <location>
        <begin position="122"/>
        <end position="173"/>
    </location>
</feature>
<evidence type="ECO:0000256" key="1">
    <source>
        <dbReference type="SAM" id="MobiDB-lite"/>
    </source>
</evidence>
<dbReference type="SMART" id="SM00591">
    <property type="entry name" value="RWD"/>
    <property type="match status" value="1"/>
</dbReference>
<dbReference type="PANTHER" id="PTHR21275:SF1">
    <property type="entry name" value="RWD DOMAIN-CONTAINING PROTEIN 4"/>
    <property type="match status" value="1"/>
</dbReference>